<dbReference type="PANTHER" id="PTHR43652">
    <property type="entry name" value="BASIC AMINO ACID ANTIPORTER YFCC-RELATED"/>
    <property type="match status" value="1"/>
</dbReference>
<reference evidence="9" key="1">
    <citation type="journal article" date="2021" name="PeerJ">
        <title>Extensive microbial diversity within the chicken gut microbiome revealed by metagenomics and culture.</title>
        <authorList>
            <person name="Gilroy R."/>
            <person name="Ravi A."/>
            <person name="Getino M."/>
            <person name="Pursley I."/>
            <person name="Horton D.L."/>
            <person name="Alikhan N.F."/>
            <person name="Baker D."/>
            <person name="Gharbi K."/>
            <person name="Hall N."/>
            <person name="Watson M."/>
            <person name="Adriaenssens E.M."/>
            <person name="Foster-Nyarko E."/>
            <person name="Jarju S."/>
            <person name="Secka A."/>
            <person name="Antonio M."/>
            <person name="Oren A."/>
            <person name="Chaudhuri R.R."/>
            <person name="La Ragione R."/>
            <person name="Hildebrand F."/>
            <person name="Pallen M.J."/>
        </authorList>
    </citation>
    <scope>NUCLEOTIDE SEQUENCE</scope>
    <source>
        <strain evidence="9">CHK188-4685</strain>
    </source>
</reference>
<evidence type="ECO:0000256" key="4">
    <source>
        <dbReference type="ARBA" id="ARBA00022737"/>
    </source>
</evidence>
<dbReference type="AlphaFoldDB" id="A0A9D2RLK2"/>
<dbReference type="PANTHER" id="PTHR43652:SF1">
    <property type="entry name" value="RESPONSE REGULATOR"/>
    <property type="match status" value="1"/>
</dbReference>
<feature type="transmembrane region" description="Helical" evidence="7">
    <location>
        <begin position="230"/>
        <end position="247"/>
    </location>
</feature>
<evidence type="ECO:0000256" key="3">
    <source>
        <dbReference type="ARBA" id="ARBA00022692"/>
    </source>
</evidence>
<gene>
    <name evidence="9" type="ORF">H9716_10115</name>
</gene>
<name>A0A9D2RLK2_9FIRM</name>
<feature type="transmembrane region" description="Helical" evidence="7">
    <location>
        <begin position="57"/>
        <end position="75"/>
    </location>
</feature>
<dbReference type="InterPro" id="IPR051679">
    <property type="entry name" value="DASS-Related_Transporters"/>
</dbReference>
<dbReference type="EMBL" id="DWYS01000121">
    <property type="protein sequence ID" value="HJB08195.1"/>
    <property type="molecule type" value="Genomic_DNA"/>
</dbReference>
<feature type="transmembrane region" description="Helical" evidence="7">
    <location>
        <begin position="135"/>
        <end position="160"/>
    </location>
</feature>
<evidence type="ECO:0000256" key="6">
    <source>
        <dbReference type="ARBA" id="ARBA00023136"/>
    </source>
</evidence>
<evidence type="ECO:0000313" key="10">
    <source>
        <dbReference type="Proteomes" id="UP000886804"/>
    </source>
</evidence>
<evidence type="ECO:0000256" key="5">
    <source>
        <dbReference type="ARBA" id="ARBA00022989"/>
    </source>
</evidence>
<comment type="caution">
    <text evidence="9">The sequence shown here is derived from an EMBL/GenBank/DDBJ whole genome shotgun (WGS) entry which is preliminary data.</text>
</comment>
<comment type="subcellular location">
    <subcellularLocation>
        <location evidence="1">Membrane</location>
        <topology evidence="1">Multi-pass membrane protein</topology>
    </subcellularLocation>
</comment>
<feature type="transmembrane region" description="Helical" evidence="7">
    <location>
        <begin position="180"/>
        <end position="200"/>
    </location>
</feature>
<dbReference type="InterPro" id="IPR004680">
    <property type="entry name" value="Cit_transptr-like_dom"/>
</dbReference>
<protein>
    <submittedName>
        <fullName evidence="9">Anion permease</fullName>
    </submittedName>
</protein>
<dbReference type="GO" id="GO:0005886">
    <property type="term" value="C:plasma membrane"/>
    <property type="evidence" value="ECO:0007669"/>
    <property type="project" value="TreeGrafter"/>
</dbReference>
<feature type="transmembrane region" description="Helical" evidence="7">
    <location>
        <begin position="282"/>
        <end position="302"/>
    </location>
</feature>
<keyword evidence="2" id="KW-0813">Transport</keyword>
<feature type="transmembrane region" description="Helical" evidence="7">
    <location>
        <begin position="95"/>
        <end position="123"/>
    </location>
</feature>
<reference evidence="9" key="2">
    <citation type="submission" date="2021-04" db="EMBL/GenBank/DDBJ databases">
        <authorList>
            <person name="Gilroy R."/>
        </authorList>
    </citation>
    <scope>NUCLEOTIDE SEQUENCE</scope>
    <source>
        <strain evidence="9">CHK188-4685</strain>
    </source>
</reference>
<feature type="transmembrane region" description="Helical" evidence="7">
    <location>
        <begin position="5"/>
        <end position="20"/>
    </location>
</feature>
<dbReference type="Pfam" id="PF03600">
    <property type="entry name" value="CitMHS"/>
    <property type="match status" value="1"/>
</dbReference>
<feature type="transmembrane region" description="Helical" evidence="7">
    <location>
        <begin position="345"/>
        <end position="370"/>
    </location>
</feature>
<dbReference type="GO" id="GO:0055085">
    <property type="term" value="P:transmembrane transport"/>
    <property type="evidence" value="ECO:0007669"/>
    <property type="project" value="InterPro"/>
</dbReference>
<keyword evidence="6 7" id="KW-0472">Membrane</keyword>
<evidence type="ECO:0000313" key="9">
    <source>
        <dbReference type="EMBL" id="HJB08195.1"/>
    </source>
</evidence>
<feature type="transmembrane region" description="Helical" evidence="7">
    <location>
        <begin position="26"/>
        <end position="45"/>
    </location>
</feature>
<evidence type="ECO:0000256" key="7">
    <source>
        <dbReference type="SAM" id="Phobius"/>
    </source>
</evidence>
<accession>A0A9D2RLK2</accession>
<feature type="transmembrane region" description="Helical" evidence="7">
    <location>
        <begin position="308"/>
        <end position="333"/>
    </location>
</feature>
<proteinExistence type="predicted"/>
<sequence>MTFDIVVSIVVLVVTMLLFMSGKFPFALPAAGACVVLYLTGVLTAEEAFSGFQNTNVILIFAMMIVTGGLNRTSFAKEVTKFVYRFGKSEKSIVICMYLIVGILAQFMNAAVALAILLPIIYSMCEELKVSPSRIIFPISIGALSWVGWFPVANGASAYGRYNGFLETLGATERLGIWDLWYGRLPAVIICTIVMLLWGWKLAPKEPSYPIQEAKARKQKEPLSPVKEKIAYIIFILTTVGMLTGSFTGLDSWAVASVGALLMVALGILNDKEAFGSVNWNIVFLMAGSLGIAEALAVTGAASLVGDWMVAAMGGITNPYAIGAIFFIVPFILTQFMSNTAVDNVFTPLAILVCMSLEMNPVGVLCILRVAGSCSYFTPMASPAIAYVMPAGGYTIKDLAKMSILPCAILGICSVAFCMTVFPA</sequence>
<feature type="domain" description="Citrate transporter-like" evidence="8">
    <location>
        <begin position="16"/>
        <end position="342"/>
    </location>
</feature>
<evidence type="ECO:0000256" key="2">
    <source>
        <dbReference type="ARBA" id="ARBA00022448"/>
    </source>
</evidence>
<keyword evidence="4" id="KW-0677">Repeat</keyword>
<keyword evidence="5 7" id="KW-1133">Transmembrane helix</keyword>
<dbReference type="Proteomes" id="UP000886804">
    <property type="component" value="Unassembled WGS sequence"/>
</dbReference>
<feature type="transmembrane region" description="Helical" evidence="7">
    <location>
        <begin position="253"/>
        <end position="270"/>
    </location>
</feature>
<feature type="transmembrane region" description="Helical" evidence="7">
    <location>
        <begin position="403"/>
        <end position="422"/>
    </location>
</feature>
<organism evidence="9 10">
    <name type="scientific">Candidatus Enterocloster faecavium</name>
    <dbReference type="NCBI Taxonomy" id="2838560"/>
    <lineage>
        <taxon>Bacteria</taxon>
        <taxon>Bacillati</taxon>
        <taxon>Bacillota</taxon>
        <taxon>Clostridia</taxon>
        <taxon>Lachnospirales</taxon>
        <taxon>Lachnospiraceae</taxon>
        <taxon>Enterocloster</taxon>
    </lineage>
</organism>
<keyword evidence="3 7" id="KW-0812">Transmembrane</keyword>
<evidence type="ECO:0000256" key="1">
    <source>
        <dbReference type="ARBA" id="ARBA00004141"/>
    </source>
</evidence>
<evidence type="ECO:0000259" key="8">
    <source>
        <dbReference type="Pfam" id="PF03600"/>
    </source>
</evidence>